<dbReference type="InterPro" id="IPR001343">
    <property type="entry name" value="Hemolysn_Ca-bd"/>
</dbReference>
<comment type="caution">
    <text evidence="3">The sequence shown here is derived from an EMBL/GenBank/DDBJ whole genome shotgun (WGS) entry which is preliminary data.</text>
</comment>
<gene>
    <name evidence="3" type="ORF">ACFTOW_02070</name>
</gene>
<dbReference type="Gene3D" id="2.150.10.10">
    <property type="entry name" value="Serralysin-like metalloprotease, C-terminal"/>
    <property type="match status" value="5"/>
</dbReference>
<dbReference type="EMBL" id="JBHUDD010000021">
    <property type="protein sequence ID" value="MFD1508193.1"/>
    <property type="molecule type" value="Genomic_DNA"/>
</dbReference>
<reference evidence="4" key="1">
    <citation type="journal article" date="2019" name="Int. J. Syst. Evol. Microbiol.">
        <title>The Global Catalogue of Microorganisms (GCM) 10K type strain sequencing project: providing services to taxonomists for standard genome sequencing and annotation.</title>
        <authorList>
            <consortium name="The Broad Institute Genomics Platform"/>
            <consortium name="The Broad Institute Genome Sequencing Center for Infectious Disease"/>
            <person name="Wu L."/>
            <person name="Ma J."/>
        </authorList>
    </citation>
    <scope>NUCLEOTIDE SEQUENCE [LARGE SCALE GENOMIC DNA]</scope>
    <source>
        <strain evidence="4">CGMCC 1.12477</strain>
    </source>
</reference>
<dbReference type="PROSITE" id="PS00330">
    <property type="entry name" value="HEMOLYSIN_CALCIUM"/>
    <property type="match status" value="6"/>
</dbReference>
<dbReference type="Proteomes" id="UP001597186">
    <property type="component" value="Unassembled WGS sequence"/>
</dbReference>
<name>A0ABW4EDL8_9RHOB</name>
<dbReference type="PANTHER" id="PTHR38340:SF1">
    <property type="entry name" value="S-LAYER PROTEIN"/>
    <property type="match status" value="1"/>
</dbReference>
<comment type="subcellular location">
    <subcellularLocation>
        <location evidence="1">Secreted</location>
    </subcellularLocation>
</comment>
<keyword evidence="2" id="KW-0964">Secreted</keyword>
<protein>
    <submittedName>
        <fullName evidence="3">Calcium-binding protein</fullName>
    </submittedName>
</protein>
<organism evidence="3 4">
    <name type="scientific">Lacimonas salitolerans</name>
    <dbReference type="NCBI Taxonomy" id="1323750"/>
    <lineage>
        <taxon>Bacteria</taxon>
        <taxon>Pseudomonadati</taxon>
        <taxon>Pseudomonadota</taxon>
        <taxon>Alphaproteobacteria</taxon>
        <taxon>Rhodobacterales</taxon>
        <taxon>Paracoccaceae</taxon>
        <taxon>Lacimonas</taxon>
    </lineage>
</organism>
<dbReference type="Pfam" id="PF00353">
    <property type="entry name" value="HemolysinCabind"/>
    <property type="match status" value="5"/>
</dbReference>
<dbReference type="RefSeq" id="WP_379912576.1">
    <property type="nucleotide sequence ID" value="NZ_JBHUDD010000021.1"/>
</dbReference>
<sequence>MAVGFQYQATLWAVDRPVLTGLRDLAIVQSGPAGQGGLAVQAVAGPAPGFQLSAWGLDGLALLDSTAISGPGRAGAEPDIIPTRMADGQGVTLVLGDGQTGLAGLWSDGAGGFGPAVTTGGSAAGLSRDLTGLTVAGQGVAVFAYGLVAGSQAPAAWTVGDDGRFTALSPGNAAAPTNGMPAPGMTGLAQAGGYVAAGGTGDALVVLYRIGADGRLTLSDTVAQSGNPGMGGAVVMAMAEAGGQAHVIAGAAGSNTITVWSVTPGGALVLSDHVIDSAASRFQGVTHLAVATHQGAVFVAAGGADSGVSLFRLTPGGRLVHLAVVADGLGWSLDGLAALDLAADGQGRLHLVTAGLRDAGISHFTFDPGLGTVIEGSARNDTLGGTAHGDILRDGAGSDMLRGGAGSDIFVFDTDGQADTVTDFNPAQDRLDLSGWAFWRGAHQLAIDPRVDGAEVTFDGPAGTERLVLLSANGQPLSIAQVQAAILPGPDRFLPGWLDTARLRPPDQDAPAGQQVQGTPRVDVLAGGAGHDTINGMAGSDRLDGGAGNDLIFGGVGFDTIMGGSGDDTLRGMDGFDSLWGGSGDDLLFGNNGNDGMSGEAGADTLYGGLGSDTLLGGDGDDHLLGGNAGNDTLLGDGGDDLLLGGIGNDALYGGAGDDTLLGANGADSLWGGAGNDLLEGNAGPDHLWGGDGNDTLQGGINHDVLYGGSGNNLLMGEDGRDTLIGGRAMTRCMAGQGTTGWRGLAAPTCWTVASGPIHLSFAAV</sequence>
<dbReference type="PRINTS" id="PR00313">
    <property type="entry name" value="CABNDNGRPT"/>
</dbReference>
<evidence type="ECO:0000313" key="4">
    <source>
        <dbReference type="Proteomes" id="UP001597186"/>
    </source>
</evidence>
<keyword evidence="4" id="KW-1185">Reference proteome</keyword>
<dbReference type="InterPro" id="IPR050557">
    <property type="entry name" value="RTX_toxin/Mannuronan_C5-epim"/>
</dbReference>
<evidence type="ECO:0000313" key="3">
    <source>
        <dbReference type="EMBL" id="MFD1508193.1"/>
    </source>
</evidence>
<evidence type="ECO:0000256" key="1">
    <source>
        <dbReference type="ARBA" id="ARBA00004613"/>
    </source>
</evidence>
<dbReference type="PANTHER" id="PTHR38340">
    <property type="entry name" value="S-LAYER PROTEIN"/>
    <property type="match status" value="1"/>
</dbReference>
<dbReference type="SUPFAM" id="SSF101908">
    <property type="entry name" value="Putative isomerase YbhE"/>
    <property type="match status" value="1"/>
</dbReference>
<dbReference type="InterPro" id="IPR011049">
    <property type="entry name" value="Serralysin-like_metalloprot_C"/>
</dbReference>
<dbReference type="SUPFAM" id="SSF51120">
    <property type="entry name" value="beta-Roll"/>
    <property type="match status" value="3"/>
</dbReference>
<accession>A0ABW4EDL8</accession>
<dbReference type="InterPro" id="IPR018511">
    <property type="entry name" value="Hemolysin-typ_Ca-bd_CS"/>
</dbReference>
<proteinExistence type="predicted"/>
<evidence type="ECO:0000256" key="2">
    <source>
        <dbReference type="ARBA" id="ARBA00022525"/>
    </source>
</evidence>